<comment type="catalytic activity">
    <reaction evidence="1">
        <text>Endonucleolytic cleavage to 5'-phosphomonoester.</text>
        <dbReference type="EC" id="3.1.26.4"/>
    </reaction>
</comment>
<evidence type="ECO:0000256" key="1">
    <source>
        <dbReference type="ARBA" id="ARBA00000077"/>
    </source>
</evidence>
<keyword evidence="11" id="KW-0460">Magnesium</keyword>
<dbReference type="GO" id="GO:0004523">
    <property type="term" value="F:RNA-DNA hybrid ribonuclease activity"/>
    <property type="evidence" value="ECO:0007669"/>
    <property type="project" value="UniProtKB-EC"/>
</dbReference>
<comment type="caution">
    <text evidence="13">The sequence shown here is derived from an EMBL/GenBank/DDBJ whole genome shotgun (WGS) entry which is preliminary data.</text>
</comment>
<evidence type="ECO:0000256" key="7">
    <source>
        <dbReference type="ARBA" id="ARBA00022722"/>
    </source>
</evidence>
<evidence type="ECO:0000256" key="4">
    <source>
        <dbReference type="ARBA" id="ARBA00005300"/>
    </source>
</evidence>
<keyword evidence="7" id="KW-0540">Nuclease</keyword>
<dbReference type="NCBIfam" id="NF001236">
    <property type="entry name" value="PRK00203.1"/>
    <property type="match status" value="1"/>
</dbReference>
<evidence type="ECO:0000256" key="2">
    <source>
        <dbReference type="ARBA" id="ARBA00001946"/>
    </source>
</evidence>
<evidence type="ECO:0000256" key="3">
    <source>
        <dbReference type="ARBA" id="ARBA00004065"/>
    </source>
</evidence>
<evidence type="ECO:0000313" key="13">
    <source>
        <dbReference type="EMBL" id="GER93359.1"/>
    </source>
</evidence>
<dbReference type="InterPro" id="IPR022892">
    <property type="entry name" value="RNaseHI"/>
</dbReference>
<dbReference type="InterPro" id="IPR002156">
    <property type="entry name" value="RNaseH_domain"/>
</dbReference>
<dbReference type="HAMAP" id="MF_00042">
    <property type="entry name" value="RNase_H"/>
    <property type="match status" value="1"/>
</dbReference>
<comment type="similarity">
    <text evidence="4">Belongs to the RNase H family.</text>
</comment>
<dbReference type="GO" id="GO:0003676">
    <property type="term" value="F:nucleic acid binding"/>
    <property type="evidence" value="ECO:0007669"/>
    <property type="project" value="InterPro"/>
</dbReference>
<dbReference type="FunFam" id="3.30.420.10:FF:000089">
    <property type="entry name" value="Ribonuclease H"/>
    <property type="match status" value="1"/>
</dbReference>
<dbReference type="PROSITE" id="PS50879">
    <property type="entry name" value="RNASE_H_1"/>
    <property type="match status" value="1"/>
</dbReference>
<evidence type="ECO:0000259" key="12">
    <source>
        <dbReference type="PROSITE" id="PS50879"/>
    </source>
</evidence>
<dbReference type="GO" id="GO:0046872">
    <property type="term" value="F:metal ion binding"/>
    <property type="evidence" value="ECO:0007669"/>
    <property type="project" value="UniProtKB-KW"/>
</dbReference>
<dbReference type="PANTHER" id="PTHR10642:SF26">
    <property type="entry name" value="RIBONUCLEASE H1"/>
    <property type="match status" value="1"/>
</dbReference>
<sequence length="164" mass="18717">MQKEQKPFVEIYADGACSGNPGVGGFGAILRSGKKEKEISGCDKMTTNNRMELLAVISALEVLKKPCKVAVTTDSNYVVKGMTEWIQGWIKNKWRTSQKKEVMNRDLWERLLKASSGHEIEWKWIKGHNGHPENERCDKLAQNAIKNCQTIRKQRVDDRRQTEG</sequence>
<comment type="subunit">
    <text evidence="5">Monomer.</text>
</comment>
<dbReference type="InterPro" id="IPR012337">
    <property type="entry name" value="RNaseH-like_sf"/>
</dbReference>
<accession>A0A5J4L541</accession>
<organism evidence="13">
    <name type="scientific">hot springs metagenome</name>
    <dbReference type="NCBI Taxonomy" id="433727"/>
    <lineage>
        <taxon>unclassified sequences</taxon>
        <taxon>metagenomes</taxon>
        <taxon>ecological metagenomes</taxon>
    </lineage>
</organism>
<dbReference type="Gene3D" id="3.30.420.10">
    <property type="entry name" value="Ribonuclease H-like superfamily/Ribonuclease H"/>
    <property type="match status" value="1"/>
</dbReference>
<evidence type="ECO:0000256" key="8">
    <source>
        <dbReference type="ARBA" id="ARBA00022723"/>
    </source>
</evidence>
<dbReference type="EC" id="3.1.26.4" evidence="6"/>
<protein>
    <recommendedName>
        <fullName evidence="6">ribonuclease H</fullName>
        <ecNumber evidence="6">3.1.26.4</ecNumber>
    </recommendedName>
</protein>
<dbReference type="CDD" id="cd09278">
    <property type="entry name" value="RNase_HI_prokaryote_like"/>
    <property type="match status" value="1"/>
</dbReference>
<name>A0A5J4L541_9ZZZZ</name>
<evidence type="ECO:0000256" key="11">
    <source>
        <dbReference type="ARBA" id="ARBA00022842"/>
    </source>
</evidence>
<evidence type="ECO:0000256" key="9">
    <source>
        <dbReference type="ARBA" id="ARBA00022759"/>
    </source>
</evidence>
<comment type="cofactor">
    <cofactor evidence="2">
        <name>Mg(2+)</name>
        <dbReference type="ChEBI" id="CHEBI:18420"/>
    </cofactor>
</comment>
<gene>
    <name evidence="13" type="ORF">A45J_1098</name>
</gene>
<evidence type="ECO:0000256" key="10">
    <source>
        <dbReference type="ARBA" id="ARBA00022801"/>
    </source>
</evidence>
<keyword evidence="10" id="KW-0378">Hydrolase</keyword>
<keyword evidence="9" id="KW-0255">Endonuclease</keyword>
<reference evidence="13" key="1">
    <citation type="submission" date="2019-10" db="EMBL/GenBank/DDBJ databases">
        <title>Metagenomic sequencing of thiosulfate-disproportionating enrichment culture.</title>
        <authorList>
            <person name="Umezawa K."/>
            <person name="Kojima H."/>
            <person name="Fukui M."/>
        </authorList>
    </citation>
    <scope>NUCLEOTIDE SEQUENCE</scope>
    <source>
        <strain evidence="13">45J</strain>
    </source>
</reference>
<dbReference type="PANTHER" id="PTHR10642">
    <property type="entry name" value="RIBONUCLEASE H1"/>
    <property type="match status" value="1"/>
</dbReference>
<dbReference type="SUPFAM" id="SSF53098">
    <property type="entry name" value="Ribonuclease H-like"/>
    <property type="match status" value="1"/>
</dbReference>
<evidence type="ECO:0000256" key="5">
    <source>
        <dbReference type="ARBA" id="ARBA00011245"/>
    </source>
</evidence>
<dbReference type="EMBL" id="BLAB01000001">
    <property type="protein sequence ID" value="GER93359.1"/>
    <property type="molecule type" value="Genomic_DNA"/>
</dbReference>
<evidence type="ECO:0000256" key="6">
    <source>
        <dbReference type="ARBA" id="ARBA00012180"/>
    </source>
</evidence>
<comment type="function">
    <text evidence="3">Endonuclease that specifically degrades the RNA of RNA-DNA hybrids.</text>
</comment>
<dbReference type="AlphaFoldDB" id="A0A5J4L541"/>
<feature type="domain" description="RNase H type-1" evidence="12">
    <location>
        <begin position="5"/>
        <end position="146"/>
    </location>
</feature>
<dbReference type="Pfam" id="PF00075">
    <property type="entry name" value="RNase_H"/>
    <property type="match status" value="1"/>
</dbReference>
<proteinExistence type="inferred from homology"/>
<dbReference type="InterPro" id="IPR050092">
    <property type="entry name" value="RNase_H"/>
</dbReference>
<dbReference type="GO" id="GO:0043137">
    <property type="term" value="P:DNA replication, removal of RNA primer"/>
    <property type="evidence" value="ECO:0007669"/>
    <property type="project" value="TreeGrafter"/>
</dbReference>
<dbReference type="InterPro" id="IPR036397">
    <property type="entry name" value="RNaseH_sf"/>
</dbReference>
<keyword evidence="8" id="KW-0479">Metal-binding</keyword>